<dbReference type="AlphaFoldDB" id="A0A9W6PA52"/>
<dbReference type="Proteomes" id="UP001165092">
    <property type="component" value="Unassembled WGS sequence"/>
</dbReference>
<evidence type="ECO:0000313" key="5">
    <source>
        <dbReference type="Proteomes" id="UP001165092"/>
    </source>
</evidence>
<dbReference type="RefSeq" id="WP_285761318.1">
    <property type="nucleotide sequence ID" value="NZ_BSQG01000009.1"/>
</dbReference>
<protein>
    <recommendedName>
        <fullName evidence="3">DUF1468 domain-containing protein</fullName>
    </recommendedName>
</protein>
<feature type="transmembrane region" description="Helical" evidence="2">
    <location>
        <begin position="68"/>
        <end position="86"/>
    </location>
</feature>
<dbReference type="Pfam" id="PF07331">
    <property type="entry name" value="TctB"/>
    <property type="match status" value="1"/>
</dbReference>
<gene>
    <name evidence="4" type="ORF">Nans01_41280</name>
</gene>
<feature type="region of interest" description="Disordered" evidence="1">
    <location>
        <begin position="1"/>
        <end position="23"/>
    </location>
</feature>
<keyword evidence="2" id="KW-1133">Transmembrane helix</keyword>
<feature type="domain" description="DUF1468" evidence="3">
    <location>
        <begin position="39"/>
        <end position="171"/>
    </location>
</feature>
<dbReference type="EMBL" id="BSQG01000009">
    <property type="protein sequence ID" value="GLU49777.1"/>
    <property type="molecule type" value="Genomic_DNA"/>
</dbReference>
<accession>A0A9W6PA52</accession>
<feature type="compositionally biased region" description="Basic and acidic residues" evidence="1">
    <location>
        <begin position="1"/>
        <end position="10"/>
    </location>
</feature>
<name>A0A9W6PA52_9ACTN</name>
<evidence type="ECO:0000256" key="2">
    <source>
        <dbReference type="SAM" id="Phobius"/>
    </source>
</evidence>
<organism evidence="4 5">
    <name type="scientific">Nocardiopsis ansamitocini</name>
    <dbReference type="NCBI Taxonomy" id="1670832"/>
    <lineage>
        <taxon>Bacteria</taxon>
        <taxon>Bacillati</taxon>
        <taxon>Actinomycetota</taxon>
        <taxon>Actinomycetes</taxon>
        <taxon>Streptosporangiales</taxon>
        <taxon>Nocardiopsidaceae</taxon>
        <taxon>Nocardiopsis</taxon>
    </lineage>
</organism>
<feature type="transmembrane region" description="Helical" evidence="2">
    <location>
        <begin position="29"/>
        <end position="47"/>
    </location>
</feature>
<evidence type="ECO:0000313" key="4">
    <source>
        <dbReference type="EMBL" id="GLU49777.1"/>
    </source>
</evidence>
<evidence type="ECO:0000259" key="3">
    <source>
        <dbReference type="Pfam" id="PF07331"/>
    </source>
</evidence>
<keyword evidence="5" id="KW-1185">Reference proteome</keyword>
<reference evidence="4" key="1">
    <citation type="submission" date="2023-02" db="EMBL/GenBank/DDBJ databases">
        <title>Nocardiopsis ansamitocini NBRC 112285.</title>
        <authorList>
            <person name="Ichikawa N."/>
            <person name="Sato H."/>
            <person name="Tonouchi N."/>
        </authorList>
    </citation>
    <scope>NUCLEOTIDE SEQUENCE</scope>
    <source>
        <strain evidence="4">NBRC 112285</strain>
    </source>
</reference>
<feature type="transmembrane region" description="Helical" evidence="2">
    <location>
        <begin position="106"/>
        <end position="133"/>
    </location>
</feature>
<keyword evidence="2" id="KW-0812">Transmembrane</keyword>
<keyword evidence="2" id="KW-0472">Membrane</keyword>
<dbReference type="InterPro" id="IPR009936">
    <property type="entry name" value="DUF1468"/>
</dbReference>
<evidence type="ECO:0000256" key="1">
    <source>
        <dbReference type="SAM" id="MobiDB-lite"/>
    </source>
</evidence>
<proteinExistence type="predicted"/>
<sequence length="181" mass="18937">MTAAHGREAPEIAGEGAGEPDEQTHGSLLFERITAGVCLAGSVFLLVRAESLISQSALARPGAFPAHGAILLAAAVLGLASLGWLIQALRKRAPDGEGGVAPFPEVLPVFAILLVGAYSAGWLGLLPAAALTYIAVMLYYRDRGVAFILISAVVYVAFLHYGMEVLLQVPLARSPYLALPF</sequence>
<feature type="transmembrane region" description="Helical" evidence="2">
    <location>
        <begin position="145"/>
        <end position="163"/>
    </location>
</feature>
<comment type="caution">
    <text evidence="4">The sequence shown here is derived from an EMBL/GenBank/DDBJ whole genome shotgun (WGS) entry which is preliminary data.</text>
</comment>